<name>A0ABQ1T071_9GAMM</name>
<comment type="caution">
    <text evidence="1">The sequence shown here is derived from an EMBL/GenBank/DDBJ whole genome shotgun (WGS) entry which is preliminary data.</text>
</comment>
<reference evidence="2" key="1">
    <citation type="journal article" date="2019" name="Int. J. Syst. Evol. Microbiol.">
        <title>The Global Catalogue of Microorganisms (GCM) 10K type strain sequencing project: providing services to taxonomists for standard genome sequencing and annotation.</title>
        <authorList>
            <consortium name="The Broad Institute Genomics Platform"/>
            <consortium name="The Broad Institute Genome Sequencing Center for Infectious Disease"/>
            <person name="Wu L."/>
            <person name="Ma J."/>
        </authorList>
    </citation>
    <scope>NUCLEOTIDE SEQUENCE [LARGE SCALE GENOMIC DNA]</scope>
    <source>
        <strain evidence="2">CGMCC 1.16033</strain>
    </source>
</reference>
<protein>
    <recommendedName>
        <fullName evidence="3">DUF2590 family protein</fullName>
    </recommendedName>
</protein>
<sequence length="107" mass="12047">MDKYLDLKIDDGGLVMDDGQQPQHIANVPSIAQDIKHTIMESGLARKLLGNRSRAERADVLTEIELLVEEDLRLQAGSIWITEHSPERYVLEAVTLEQARITLELTP</sequence>
<organism evidence="1 2">
    <name type="scientific">Shewanella carassii</name>
    <dbReference type="NCBI Taxonomy" id="1987584"/>
    <lineage>
        <taxon>Bacteria</taxon>
        <taxon>Pseudomonadati</taxon>
        <taxon>Pseudomonadota</taxon>
        <taxon>Gammaproteobacteria</taxon>
        <taxon>Alteromonadales</taxon>
        <taxon>Shewanellaceae</taxon>
        <taxon>Shewanella</taxon>
    </lineage>
</organism>
<dbReference type="RefSeq" id="WP_100141948.1">
    <property type="nucleotide sequence ID" value="NZ_BMKO01000003.1"/>
</dbReference>
<dbReference type="EMBL" id="BMKO01000003">
    <property type="protein sequence ID" value="GGE75936.1"/>
    <property type="molecule type" value="Genomic_DNA"/>
</dbReference>
<dbReference type="Proteomes" id="UP000606498">
    <property type="component" value="Unassembled WGS sequence"/>
</dbReference>
<gene>
    <name evidence="1" type="ORF">GCM10011520_15590</name>
</gene>
<evidence type="ECO:0008006" key="3">
    <source>
        <dbReference type="Google" id="ProtNLM"/>
    </source>
</evidence>
<dbReference type="InterPro" id="IPR019697">
    <property type="entry name" value="Phage_HP1_Orf28"/>
</dbReference>
<evidence type="ECO:0000313" key="1">
    <source>
        <dbReference type="EMBL" id="GGE75936.1"/>
    </source>
</evidence>
<keyword evidence="2" id="KW-1185">Reference proteome</keyword>
<evidence type="ECO:0000313" key="2">
    <source>
        <dbReference type="Proteomes" id="UP000606498"/>
    </source>
</evidence>
<dbReference type="Pfam" id="PF10761">
    <property type="entry name" value="DUF2590"/>
    <property type="match status" value="1"/>
</dbReference>
<accession>A0ABQ1T071</accession>
<proteinExistence type="predicted"/>